<accession>A0A5C6LRI0</accession>
<dbReference type="EMBL" id="VOHS01000018">
    <property type="protein sequence ID" value="TWV99186.1"/>
    <property type="molecule type" value="Genomic_DNA"/>
</dbReference>
<dbReference type="AlphaFoldDB" id="A0A5C6LRI0"/>
<dbReference type="RefSeq" id="WP_146306422.1">
    <property type="nucleotide sequence ID" value="NZ_VOHS01000018.1"/>
</dbReference>
<gene>
    <name evidence="1" type="ORF">FEF09_18130</name>
</gene>
<evidence type="ECO:0000313" key="2">
    <source>
        <dbReference type="Proteomes" id="UP000318815"/>
    </source>
</evidence>
<proteinExistence type="predicted"/>
<keyword evidence="2" id="KW-1185">Reference proteome</keyword>
<organism evidence="1 2">
    <name type="scientific">Chitinophaga pinensis</name>
    <dbReference type="NCBI Taxonomy" id="79329"/>
    <lineage>
        <taxon>Bacteria</taxon>
        <taxon>Pseudomonadati</taxon>
        <taxon>Bacteroidota</taxon>
        <taxon>Chitinophagia</taxon>
        <taxon>Chitinophagales</taxon>
        <taxon>Chitinophagaceae</taxon>
        <taxon>Chitinophaga</taxon>
    </lineage>
</organism>
<dbReference type="Gene3D" id="1.10.1740.10">
    <property type="match status" value="1"/>
</dbReference>
<dbReference type="GO" id="GO:0006352">
    <property type="term" value="P:DNA-templated transcription initiation"/>
    <property type="evidence" value="ECO:0007669"/>
    <property type="project" value="InterPro"/>
</dbReference>
<evidence type="ECO:0000313" key="1">
    <source>
        <dbReference type="EMBL" id="TWV99186.1"/>
    </source>
</evidence>
<dbReference type="SUPFAM" id="SSF88946">
    <property type="entry name" value="Sigma2 domain of RNA polymerase sigma factors"/>
    <property type="match status" value="1"/>
</dbReference>
<dbReference type="Proteomes" id="UP000318815">
    <property type="component" value="Unassembled WGS sequence"/>
</dbReference>
<comment type="caution">
    <text evidence="1">The sequence shown here is derived from an EMBL/GenBank/DDBJ whole genome shotgun (WGS) entry which is preliminary data.</text>
</comment>
<sequence>MQQMDDSAMLSALKEGEIKAYQYFFMKYYKPLCLKARMMLNNMEDAEGLVRSVFVKVWEEKLYLEIEHSVGGYFYRLVHNNCVLQLKKGSNNRLTNDPGFLLMQPILIPLQGFLMLRRRQVSVDCSEGISLSLLSDDRFRPDFSIILHRIQVLISKSTAALKSLILRIRL</sequence>
<reference evidence="1 2" key="1">
    <citation type="submission" date="2019-08" db="EMBL/GenBank/DDBJ databases">
        <title>Whole genome sequencing of chitin degrading bacteria Chitinophaga pinensis YS16.</title>
        <authorList>
            <person name="Singh R.P."/>
            <person name="Manchanda G."/>
            <person name="Maurya I.K."/>
            <person name="Joshi N.K."/>
            <person name="Srivastava A.K."/>
        </authorList>
    </citation>
    <scope>NUCLEOTIDE SEQUENCE [LARGE SCALE GENOMIC DNA]</scope>
    <source>
        <strain evidence="1 2">YS-16</strain>
    </source>
</reference>
<evidence type="ECO:0008006" key="3">
    <source>
        <dbReference type="Google" id="ProtNLM"/>
    </source>
</evidence>
<protein>
    <recommendedName>
        <fullName evidence="3">RNA polymerase sigma-70 region 2 domain-containing protein</fullName>
    </recommendedName>
</protein>
<dbReference type="InterPro" id="IPR013325">
    <property type="entry name" value="RNA_pol_sigma_r2"/>
</dbReference>
<dbReference type="OrthoDB" id="660457at2"/>
<dbReference type="GO" id="GO:0003700">
    <property type="term" value="F:DNA-binding transcription factor activity"/>
    <property type="evidence" value="ECO:0007669"/>
    <property type="project" value="InterPro"/>
</dbReference>
<name>A0A5C6LRI0_9BACT</name>